<dbReference type="EMBL" id="JAHBAY010000019">
    <property type="protein sequence ID" value="MBT0773676.1"/>
    <property type="molecule type" value="Genomic_DNA"/>
</dbReference>
<sequence>MAATYAQVGVPQDSPDGDRAVFAPVEAHSPNADRLAFGTLTDRFGVTLIFGTVPAD</sequence>
<name>A0ABS5TSB7_9ACTN</name>
<proteinExistence type="predicted"/>
<evidence type="ECO:0000313" key="2">
    <source>
        <dbReference type="Proteomes" id="UP001197247"/>
    </source>
</evidence>
<dbReference type="RefSeq" id="WP_214160216.1">
    <property type="nucleotide sequence ID" value="NZ_JAHBAY010000019.1"/>
</dbReference>
<keyword evidence="2" id="KW-1185">Reference proteome</keyword>
<accession>A0ABS5TSB7</accession>
<comment type="caution">
    <text evidence="1">The sequence shown here is derived from an EMBL/GenBank/DDBJ whole genome shotgun (WGS) entry which is preliminary data.</text>
</comment>
<dbReference type="Proteomes" id="UP001197247">
    <property type="component" value="Unassembled WGS sequence"/>
</dbReference>
<gene>
    <name evidence="1" type="ORF">KIH74_32325</name>
</gene>
<protein>
    <submittedName>
        <fullName evidence="1">Uncharacterized protein</fullName>
    </submittedName>
</protein>
<organism evidence="1 2">
    <name type="scientific">Kineosporia corallincola</name>
    <dbReference type="NCBI Taxonomy" id="2835133"/>
    <lineage>
        <taxon>Bacteria</taxon>
        <taxon>Bacillati</taxon>
        <taxon>Actinomycetota</taxon>
        <taxon>Actinomycetes</taxon>
        <taxon>Kineosporiales</taxon>
        <taxon>Kineosporiaceae</taxon>
        <taxon>Kineosporia</taxon>
    </lineage>
</organism>
<evidence type="ECO:0000313" key="1">
    <source>
        <dbReference type="EMBL" id="MBT0773676.1"/>
    </source>
</evidence>
<reference evidence="1 2" key="1">
    <citation type="submission" date="2021-05" db="EMBL/GenBank/DDBJ databases">
        <title>Kineosporia and Streptomyces sp. nov. two new marine actinobacteria isolated from Coral.</title>
        <authorList>
            <person name="Buangrab K."/>
            <person name="Sutthacheep M."/>
            <person name="Yeemin T."/>
            <person name="Harunari E."/>
            <person name="Igarashi Y."/>
            <person name="Kanchanasin P."/>
            <person name="Tanasupawat S."/>
            <person name="Phongsopitanun W."/>
        </authorList>
    </citation>
    <scope>NUCLEOTIDE SEQUENCE [LARGE SCALE GENOMIC DNA]</scope>
    <source>
        <strain evidence="1 2">J2-2</strain>
    </source>
</reference>